<evidence type="ECO:0000313" key="3">
    <source>
        <dbReference type="Proteomes" id="UP000634004"/>
    </source>
</evidence>
<dbReference type="PRINTS" id="PR00111">
    <property type="entry name" value="ABHYDROLASE"/>
</dbReference>
<feature type="domain" description="Serine aminopeptidase S33" evidence="1">
    <location>
        <begin position="26"/>
        <end position="259"/>
    </location>
</feature>
<dbReference type="AlphaFoldDB" id="A0A8J3CSS1"/>
<reference evidence="2" key="1">
    <citation type="journal article" date="2014" name="Int. J. Syst. Evol. Microbiol.">
        <title>Complete genome sequence of Corynebacterium casei LMG S-19264T (=DSM 44701T), isolated from a smear-ripened cheese.</title>
        <authorList>
            <consortium name="US DOE Joint Genome Institute (JGI-PGF)"/>
            <person name="Walter F."/>
            <person name="Albersmeier A."/>
            <person name="Kalinowski J."/>
            <person name="Ruckert C."/>
        </authorList>
    </citation>
    <scope>NUCLEOTIDE SEQUENCE</scope>
    <source>
        <strain evidence="2">KCTC 32513</strain>
    </source>
</reference>
<evidence type="ECO:0000313" key="2">
    <source>
        <dbReference type="EMBL" id="GHA96115.1"/>
    </source>
</evidence>
<name>A0A8J3CSS1_9PROT</name>
<dbReference type="InterPro" id="IPR022742">
    <property type="entry name" value="Hydrolase_4"/>
</dbReference>
<dbReference type="EMBL" id="BMZH01000007">
    <property type="protein sequence ID" value="GHA96115.1"/>
    <property type="molecule type" value="Genomic_DNA"/>
</dbReference>
<dbReference type="Gene3D" id="3.40.50.1820">
    <property type="entry name" value="alpha/beta hydrolase"/>
    <property type="match status" value="1"/>
</dbReference>
<keyword evidence="3" id="KW-1185">Reference proteome</keyword>
<dbReference type="PANTHER" id="PTHR11614">
    <property type="entry name" value="PHOSPHOLIPASE-RELATED"/>
    <property type="match status" value="1"/>
</dbReference>
<sequence>MDDCHTLQLTSADGTKLHARHWTAQAPHATLAIVHGFGEHCARYAPMAAHLTASGVQVIAMDLRGHGRSEGKRGVIASYDDFRADLAALLTRARQTHDGVKGPLVLFGHSMGGGIVLDHGLRAAPGVDGIIASAPLVALADPIPTPLAFVAKLIAKIAPRAAMKQPIDGAKISTLVEEQRKYVEDPLNHGQMGFKTALELIATGEALTQNASRWNIPLIVYHSDQDQLTDFETSRDFAAAAQAEFRAFTDVEHEMHNDTTRPAVYALISDFIDRLSGRA</sequence>
<dbReference type="InterPro" id="IPR029058">
    <property type="entry name" value="AB_hydrolase_fold"/>
</dbReference>
<comment type="caution">
    <text evidence="2">The sequence shown here is derived from an EMBL/GenBank/DDBJ whole genome shotgun (WGS) entry which is preliminary data.</text>
</comment>
<accession>A0A8J3CSS1</accession>
<organism evidence="2 3">
    <name type="scientific">Algimonas arctica</name>
    <dbReference type="NCBI Taxonomy" id="1479486"/>
    <lineage>
        <taxon>Bacteria</taxon>
        <taxon>Pseudomonadati</taxon>
        <taxon>Pseudomonadota</taxon>
        <taxon>Alphaproteobacteria</taxon>
        <taxon>Maricaulales</taxon>
        <taxon>Robiginitomaculaceae</taxon>
        <taxon>Algimonas</taxon>
    </lineage>
</organism>
<dbReference type="Pfam" id="PF12146">
    <property type="entry name" value="Hydrolase_4"/>
    <property type="match status" value="1"/>
</dbReference>
<dbReference type="InterPro" id="IPR000073">
    <property type="entry name" value="AB_hydrolase_1"/>
</dbReference>
<dbReference type="SUPFAM" id="SSF53474">
    <property type="entry name" value="alpha/beta-Hydrolases"/>
    <property type="match status" value="1"/>
</dbReference>
<reference evidence="2" key="2">
    <citation type="submission" date="2020-09" db="EMBL/GenBank/DDBJ databases">
        <authorList>
            <person name="Sun Q."/>
            <person name="Kim S."/>
        </authorList>
    </citation>
    <scope>NUCLEOTIDE SEQUENCE</scope>
    <source>
        <strain evidence="2">KCTC 32513</strain>
    </source>
</reference>
<dbReference type="RefSeq" id="WP_189497784.1">
    <property type="nucleotide sequence ID" value="NZ_BMZH01000007.1"/>
</dbReference>
<proteinExistence type="predicted"/>
<dbReference type="InterPro" id="IPR051044">
    <property type="entry name" value="MAG_DAG_Lipase"/>
</dbReference>
<evidence type="ECO:0000259" key="1">
    <source>
        <dbReference type="Pfam" id="PF12146"/>
    </source>
</evidence>
<protein>
    <submittedName>
        <fullName evidence="2">Lysophospholipase</fullName>
    </submittedName>
</protein>
<dbReference type="Proteomes" id="UP000634004">
    <property type="component" value="Unassembled WGS sequence"/>
</dbReference>
<gene>
    <name evidence="2" type="ORF">GCM10009069_18850</name>
</gene>